<feature type="transmembrane region" description="Helical" evidence="1">
    <location>
        <begin position="39"/>
        <end position="64"/>
    </location>
</feature>
<name>J3L0L1_ORYBR</name>
<feature type="transmembrane region" description="Helical" evidence="1">
    <location>
        <begin position="107"/>
        <end position="128"/>
    </location>
</feature>
<evidence type="ECO:0000313" key="3">
    <source>
        <dbReference type="Proteomes" id="UP000006038"/>
    </source>
</evidence>
<proteinExistence type="predicted"/>
<reference evidence="2" key="2">
    <citation type="submission" date="2013-04" db="UniProtKB">
        <authorList>
            <consortium name="EnsemblPlants"/>
        </authorList>
    </citation>
    <scope>IDENTIFICATION</scope>
</reference>
<reference evidence="2" key="1">
    <citation type="journal article" date="2013" name="Nat. Commun.">
        <title>Whole-genome sequencing of Oryza brachyantha reveals mechanisms underlying Oryza genome evolution.</title>
        <authorList>
            <person name="Chen J."/>
            <person name="Huang Q."/>
            <person name="Gao D."/>
            <person name="Wang J."/>
            <person name="Lang Y."/>
            <person name="Liu T."/>
            <person name="Li B."/>
            <person name="Bai Z."/>
            <person name="Luis Goicoechea J."/>
            <person name="Liang C."/>
            <person name="Chen C."/>
            <person name="Zhang W."/>
            <person name="Sun S."/>
            <person name="Liao Y."/>
            <person name="Zhang X."/>
            <person name="Yang L."/>
            <person name="Song C."/>
            <person name="Wang M."/>
            <person name="Shi J."/>
            <person name="Liu G."/>
            <person name="Liu J."/>
            <person name="Zhou H."/>
            <person name="Zhou W."/>
            <person name="Yu Q."/>
            <person name="An N."/>
            <person name="Chen Y."/>
            <person name="Cai Q."/>
            <person name="Wang B."/>
            <person name="Liu B."/>
            <person name="Min J."/>
            <person name="Huang Y."/>
            <person name="Wu H."/>
            <person name="Li Z."/>
            <person name="Zhang Y."/>
            <person name="Yin Y."/>
            <person name="Song W."/>
            <person name="Jiang J."/>
            <person name="Jackson S.A."/>
            <person name="Wing R.A."/>
            <person name="Wang J."/>
            <person name="Chen M."/>
        </authorList>
    </citation>
    <scope>NUCLEOTIDE SEQUENCE [LARGE SCALE GENOMIC DNA]</scope>
    <source>
        <strain evidence="2">cv. IRGC 101232</strain>
    </source>
</reference>
<feature type="transmembrane region" description="Helical" evidence="1">
    <location>
        <begin position="140"/>
        <end position="159"/>
    </location>
</feature>
<keyword evidence="1" id="KW-0812">Transmembrane</keyword>
<dbReference type="HOGENOM" id="CLU_1646304_0_0_1"/>
<keyword evidence="1" id="KW-0472">Membrane</keyword>
<sequence length="161" mass="18009">MGGFAAVLSGVIDLFSIVACVLPLVAFGVTTDWSRVFDCFGGITIAADMVASYLKTGMLLFVLGVNHETFVFIFDAVLCNFMELCLLGSSLFFYWSHKSYHGHDVAVARYSLVLLFLFMTGIATAIFGMKLNWLFSDKHIWWYLVGTIINTFASLFHFARQ</sequence>
<organism evidence="2">
    <name type="scientific">Oryza brachyantha</name>
    <name type="common">malo sina</name>
    <dbReference type="NCBI Taxonomy" id="4533"/>
    <lineage>
        <taxon>Eukaryota</taxon>
        <taxon>Viridiplantae</taxon>
        <taxon>Streptophyta</taxon>
        <taxon>Embryophyta</taxon>
        <taxon>Tracheophyta</taxon>
        <taxon>Spermatophyta</taxon>
        <taxon>Magnoliopsida</taxon>
        <taxon>Liliopsida</taxon>
        <taxon>Poales</taxon>
        <taxon>Poaceae</taxon>
        <taxon>BOP clade</taxon>
        <taxon>Oryzoideae</taxon>
        <taxon>Oryzeae</taxon>
        <taxon>Oryzinae</taxon>
        <taxon>Oryza</taxon>
    </lineage>
</organism>
<dbReference type="AlphaFoldDB" id="J3L0L1"/>
<evidence type="ECO:0000313" key="2">
    <source>
        <dbReference type="EnsemblPlants" id="OB01G27670.1"/>
    </source>
</evidence>
<dbReference type="Gramene" id="OB01G27670.1">
    <property type="protein sequence ID" value="OB01G27670.1"/>
    <property type="gene ID" value="OB01G27670"/>
</dbReference>
<dbReference type="EnsemblPlants" id="OB01G27670.1">
    <property type="protein sequence ID" value="OB01G27670.1"/>
    <property type="gene ID" value="OB01G27670"/>
</dbReference>
<feature type="transmembrane region" description="Helical" evidence="1">
    <location>
        <begin position="6"/>
        <end position="27"/>
    </location>
</feature>
<accession>J3L0L1</accession>
<keyword evidence="1" id="KW-1133">Transmembrane helix</keyword>
<feature type="transmembrane region" description="Helical" evidence="1">
    <location>
        <begin position="70"/>
        <end position="95"/>
    </location>
</feature>
<dbReference type="Proteomes" id="UP000006038">
    <property type="component" value="Chromosome 1"/>
</dbReference>
<protein>
    <submittedName>
        <fullName evidence="2">Uncharacterized protein</fullName>
    </submittedName>
</protein>
<keyword evidence="3" id="KW-1185">Reference proteome</keyword>
<evidence type="ECO:0000256" key="1">
    <source>
        <dbReference type="SAM" id="Phobius"/>
    </source>
</evidence>